<reference evidence="3" key="1">
    <citation type="journal article" date="2017" name="Nat. Commun.">
        <title>The asparagus genome sheds light on the origin and evolution of a young Y chromosome.</title>
        <authorList>
            <person name="Harkess A."/>
            <person name="Zhou J."/>
            <person name="Xu C."/>
            <person name="Bowers J.E."/>
            <person name="Van der Hulst R."/>
            <person name="Ayyampalayam S."/>
            <person name="Mercati F."/>
            <person name="Riccardi P."/>
            <person name="McKain M.R."/>
            <person name="Kakrana A."/>
            <person name="Tang H."/>
            <person name="Ray J."/>
            <person name="Groenendijk J."/>
            <person name="Arikit S."/>
            <person name="Mathioni S.M."/>
            <person name="Nakano M."/>
            <person name="Shan H."/>
            <person name="Telgmann-Rauber A."/>
            <person name="Kanno A."/>
            <person name="Yue Z."/>
            <person name="Chen H."/>
            <person name="Li W."/>
            <person name="Chen Y."/>
            <person name="Xu X."/>
            <person name="Zhang Y."/>
            <person name="Luo S."/>
            <person name="Chen H."/>
            <person name="Gao J."/>
            <person name="Mao Z."/>
            <person name="Pires J.C."/>
            <person name="Luo M."/>
            <person name="Kudrna D."/>
            <person name="Wing R.A."/>
            <person name="Meyers B.C."/>
            <person name="Yi K."/>
            <person name="Kong H."/>
            <person name="Lavrijsen P."/>
            <person name="Sunseri F."/>
            <person name="Falavigna A."/>
            <person name="Ye Y."/>
            <person name="Leebens-Mack J.H."/>
            <person name="Chen G."/>
        </authorList>
    </citation>
    <scope>NUCLEOTIDE SEQUENCE [LARGE SCALE GENOMIC DNA]</scope>
    <source>
        <strain evidence="3">cv. DH0086</strain>
    </source>
</reference>
<gene>
    <name evidence="2" type="ORF">A4U43_C01F18940</name>
</gene>
<name>A0A5P1FQQ2_ASPOF</name>
<dbReference type="Proteomes" id="UP000243459">
    <property type="component" value="Chromosome 1"/>
</dbReference>
<dbReference type="Gramene" id="ONK80538">
    <property type="protein sequence ID" value="ONK80538"/>
    <property type="gene ID" value="A4U43_C01F18940"/>
</dbReference>
<dbReference type="AlphaFoldDB" id="A0A5P1FQQ2"/>
<protein>
    <submittedName>
        <fullName evidence="2">Uncharacterized protein</fullName>
    </submittedName>
</protein>
<evidence type="ECO:0000313" key="3">
    <source>
        <dbReference type="Proteomes" id="UP000243459"/>
    </source>
</evidence>
<accession>A0A5P1FQQ2</accession>
<proteinExistence type="predicted"/>
<keyword evidence="3" id="KW-1185">Reference proteome</keyword>
<organism evidence="2 3">
    <name type="scientific">Asparagus officinalis</name>
    <name type="common">Garden asparagus</name>
    <dbReference type="NCBI Taxonomy" id="4686"/>
    <lineage>
        <taxon>Eukaryota</taxon>
        <taxon>Viridiplantae</taxon>
        <taxon>Streptophyta</taxon>
        <taxon>Embryophyta</taxon>
        <taxon>Tracheophyta</taxon>
        <taxon>Spermatophyta</taxon>
        <taxon>Magnoliopsida</taxon>
        <taxon>Liliopsida</taxon>
        <taxon>Asparagales</taxon>
        <taxon>Asparagaceae</taxon>
        <taxon>Asparagoideae</taxon>
        <taxon>Asparagus</taxon>
    </lineage>
</organism>
<evidence type="ECO:0000313" key="2">
    <source>
        <dbReference type="EMBL" id="ONK80538.1"/>
    </source>
</evidence>
<feature type="region of interest" description="Disordered" evidence="1">
    <location>
        <begin position="111"/>
        <end position="153"/>
    </location>
</feature>
<sequence length="192" mass="19950">MTFSGCGGHGGLDCRVAEGGTDGVVLGVVSGRIWRRGCSTGRGGGWVEQGGRRSERVPSGGSARAWWFQRGCQVAHDGGCWEPRPCGWLVRLLSLTTRGWKERLGGRRAWRRGGQRADGGLSWGRSSEGRARRSAGGTRGAGQGRAGRTSRRLAGGGSQGVFGWLVFGALRAGTGDVAAAGLAIEARGSAGR</sequence>
<dbReference type="EMBL" id="CM007381">
    <property type="protein sequence ID" value="ONK80538.1"/>
    <property type="molecule type" value="Genomic_DNA"/>
</dbReference>
<evidence type="ECO:0000256" key="1">
    <source>
        <dbReference type="SAM" id="MobiDB-lite"/>
    </source>
</evidence>